<feature type="coiled-coil region" evidence="4">
    <location>
        <begin position="509"/>
        <end position="553"/>
    </location>
</feature>
<evidence type="ECO:0000256" key="1">
    <source>
        <dbReference type="ARBA" id="ARBA00007026"/>
    </source>
</evidence>
<protein>
    <recommendedName>
        <fullName evidence="6">SAM domain-containing protein</fullName>
    </recommendedName>
</protein>
<dbReference type="GO" id="GO:0005737">
    <property type="term" value="C:cytoplasm"/>
    <property type="evidence" value="ECO:0007669"/>
    <property type="project" value="UniProtKB-ARBA"/>
</dbReference>
<name>A0AAW0ZWW4_9HYME</name>
<evidence type="ECO:0000256" key="3">
    <source>
        <dbReference type="ARBA" id="ARBA00023054"/>
    </source>
</evidence>
<dbReference type="InterPro" id="IPR037621">
    <property type="entry name" value="LIP-1_SAM_2"/>
</dbReference>
<feature type="compositionally biased region" description="Basic and acidic residues" evidence="5">
    <location>
        <begin position="259"/>
        <end position="268"/>
    </location>
</feature>
<dbReference type="Proteomes" id="UP001432146">
    <property type="component" value="Unassembled WGS sequence"/>
</dbReference>
<reference evidence="7 8" key="1">
    <citation type="submission" date="2024-05" db="EMBL/GenBank/DDBJ databases">
        <title>The nuclear and mitochondrial genome assemblies of Tetragonisca angustula (Apidae: Meliponini), a tiny yet remarkable pollinator in the Neotropics.</title>
        <authorList>
            <person name="Ferrari R."/>
            <person name="Ricardo P.C."/>
            <person name="Dias F.C."/>
            <person name="Araujo N.S."/>
            <person name="Soares D.O."/>
            <person name="Zhou Q.-S."/>
            <person name="Zhu C.-D."/>
            <person name="Coutinho L."/>
            <person name="Airas M.C."/>
            <person name="Batista T.M."/>
        </authorList>
    </citation>
    <scope>NUCLEOTIDE SEQUENCE [LARGE SCALE GENOMIC DNA]</scope>
    <source>
        <strain evidence="7">ASF017062</strain>
        <tissue evidence="7">Abdomen</tissue>
    </source>
</reference>
<comment type="similarity">
    <text evidence="1">Belongs to the liprin family. Liprin-alpha subfamily.</text>
</comment>
<feature type="region of interest" description="Disordered" evidence="5">
    <location>
        <begin position="204"/>
        <end position="279"/>
    </location>
</feature>
<accession>A0AAW0ZWW4</accession>
<comment type="caution">
    <text evidence="7">The sequence shown here is derived from an EMBL/GenBank/DDBJ whole genome shotgun (WGS) entry which is preliminary data.</text>
</comment>
<dbReference type="Gene3D" id="1.10.150.50">
    <property type="entry name" value="Transcription Factor, Ets-1"/>
    <property type="match status" value="3"/>
</dbReference>
<dbReference type="AlphaFoldDB" id="A0AAW0ZWW4"/>
<feature type="compositionally biased region" description="Low complexity" evidence="5">
    <location>
        <begin position="582"/>
        <end position="595"/>
    </location>
</feature>
<dbReference type="FunFam" id="1.10.150.50:FF:000002">
    <property type="entry name" value="PTPRF interacting protein alpha 1"/>
    <property type="match status" value="1"/>
</dbReference>
<proteinExistence type="inferred from homology"/>
<dbReference type="GO" id="GO:0048786">
    <property type="term" value="C:presynaptic active zone"/>
    <property type="evidence" value="ECO:0007669"/>
    <property type="project" value="TreeGrafter"/>
</dbReference>
<dbReference type="PROSITE" id="PS50105">
    <property type="entry name" value="SAM_DOMAIN"/>
    <property type="match status" value="3"/>
</dbReference>
<dbReference type="FunFam" id="1.10.150.50:FF:000004">
    <property type="entry name" value="PTPRF interacting protein alpha 1"/>
    <property type="match status" value="1"/>
</dbReference>
<evidence type="ECO:0000259" key="6">
    <source>
        <dbReference type="PROSITE" id="PS50105"/>
    </source>
</evidence>
<dbReference type="InterPro" id="IPR001660">
    <property type="entry name" value="SAM"/>
</dbReference>
<dbReference type="CDD" id="cd09565">
    <property type="entry name" value="SAM_liprin-alpha1_2_3_4_repeat2"/>
    <property type="match status" value="1"/>
</dbReference>
<evidence type="ECO:0000256" key="5">
    <source>
        <dbReference type="SAM" id="MobiDB-lite"/>
    </source>
</evidence>
<dbReference type="PANTHER" id="PTHR12587">
    <property type="entry name" value="LAR INTERACTING PROTEIN LIP -RELATED PROTEIN"/>
    <property type="match status" value="1"/>
</dbReference>
<feature type="region of interest" description="Disordered" evidence="5">
    <location>
        <begin position="953"/>
        <end position="976"/>
    </location>
</feature>
<evidence type="ECO:0000313" key="7">
    <source>
        <dbReference type="EMBL" id="KAK9302257.1"/>
    </source>
</evidence>
<feature type="coiled-coil region" evidence="4">
    <location>
        <begin position="300"/>
        <end position="418"/>
    </location>
</feature>
<feature type="domain" description="SAM" evidence="6">
    <location>
        <begin position="1001"/>
        <end position="1067"/>
    </location>
</feature>
<keyword evidence="3 4" id="KW-0175">Coiled coil</keyword>
<keyword evidence="8" id="KW-1185">Reference proteome</keyword>
<keyword evidence="2" id="KW-0677">Repeat</keyword>
<dbReference type="InterPro" id="IPR037620">
    <property type="entry name" value="LIP-1_SAM_1"/>
</dbReference>
<feature type="region of interest" description="Disordered" evidence="5">
    <location>
        <begin position="832"/>
        <end position="879"/>
    </location>
</feature>
<dbReference type="EMBL" id="JAWNGG020000098">
    <property type="protein sequence ID" value="KAK9302257.1"/>
    <property type="molecule type" value="Genomic_DNA"/>
</dbReference>
<sequence length="1257" mass="141294">MWNMMCDVMPTIAEDSISQRSSQYSGEDANFEQLMVSMLDERDKLVESLRESQERLQETEARLQEVEKERDSLNRQLNANIPQDFSQLTKELAAARESILEREEEISELKAERNNTRLLLEHLECLVSRHERSLRMTVVKRQAAAQSGVSSEVEVLKALKSLFEHHKALDEKVRERLRVALERNTSLEEELVITKEELQQYKLSGHATKNIEDRPKENGQTEDGQQQNKNETEQAAGQQEQQQQPQQQQQQQQSIQKLGTEKSTEIESRLSNGSLDPVDQDSAARVIDLQATLDKQSSELSTWQRRVAELSGRVTELEETLSKTQKDLLKTQETNVKLQRDLRENVAQKEDQEERIATLEKRYLNAQRESTSLHDLNEKLEQELQHKKAQLKLQEEKIAAIQEKLELAEQKLAQYAKLPEMEEQLKQRMEALTQVRRPNQAQERHGSAEDRIQRLETQLEEKNAEVMRVNQRLKMNEEHNTRLSTTVDKLLSESNERLQVHLKERMHALEEKNALTQELEKTRKIAEDLQNEKADIVKELGKARLEIDNVKRQMLQQEIAFNIQQTDALTRSLSPNAVDPGSFSRSASHSSFDTHSLPRRTGKRPAIEEDPSKNYVARTLAEQEWEKLQQAHVLANVQQAFDVSSDAEGDGDNESLFSCAADVISPTGHTDAQTLALMLQEQLDAINNEIRLIQEEKQSTEARAEELESRVGSLEHMNLLARGRSLERASPPLSGRSTPKSHHSPNRDYLHKYHTAPASMSPAHLHQYAASLASPGQLSESLPASQLQLSGEELHSVSERDSTGGAGSGSDAASPLTARSIRLERVAQALAHSQEELRRHGQHNNGALNSGTPPSPLSSRHSSQDSLHKNNLSGVGLPIGQLSSSHLHMQSTMSPATAAAVAAAQKKKGIKSSLGRFFSKKEKIKGKDTPMPGDMSGMGGASTPADPDYGDSVSVAGTMGSKSDFDRRKKKSPSMFGSMLDSSRHELLAEAMKAGTPFALWNGPTVVAWLELWVGMPTWYVAACRANVKSGAIMSALSDTEIQREIGISNPLHRLKLRLAIQEMVSLTSPSAPKTSRTTLAFGDMNHEWIGNVWLPSLGLPQYRSTFMECLVDARMLDHLTKKDLRGQLRMVDSFHRTSLQYGISCLKRLNYDRQQLEERRRMAEGANVDVLVWSNDRVIRWVQSIGLKEYGNNLLESGVHGALIALDESFDANSFALALQIPTQNTQARQLLEMEFTNLLTVGTERRLDESNSIKS</sequence>
<dbReference type="CDD" id="cd09562">
    <property type="entry name" value="SAM_liprin-alpha1_2_3_4_repeat1"/>
    <property type="match status" value="1"/>
</dbReference>
<evidence type="ECO:0000313" key="8">
    <source>
        <dbReference type="Proteomes" id="UP001432146"/>
    </source>
</evidence>
<feature type="region of interest" description="Disordered" evidence="5">
    <location>
        <begin position="776"/>
        <end position="814"/>
    </location>
</feature>
<feature type="compositionally biased region" description="Basic and acidic residues" evidence="5">
    <location>
        <begin position="792"/>
        <end position="802"/>
    </location>
</feature>
<feature type="compositionally biased region" description="Polar residues" evidence="5">
    <location>
        <begin position="221"/>
        <end position="237"/>
    </location>
</feature>
<feature type="compositionally biased region" description="Low complexity" evidence="5">
    <location>
        <begin position="238"/>
        <end position="253"/>
    </location>
</feature>
<feature type="coiled-coil region" evidence="4">
    <location>
        <begin position="676"/>
        <end position="717"/>
    </location>
</feature>
<feature type="compositionally biased region" description="Polar residues" evidence="5">
    <location>
        <begin position="776"/>
        <end position="789"/>
    </location>
</feature>
<dbReference type="Pfam" id="PF25526">
    <property type="entry name" value="LIP-1"/>
    <property type="match status" value="1"/>
</dbReference>
<feature type="region of interest" description="Disordered" evidence="5">
    <location>
        <begin position="572"/>
        <end position="614"/>
    </location>
</feature>
<dbReference type="SMART" id="SM00454">
    <property type="entry name" value="SAM"/>
    <property type="match status" value="3"/>
</dbReference>
<dbReference type="InterPro" id="IPR029515">
    <property type="entry name" value="Liprin"/>
</dbReference>
<dbReference type="SUPFAM" id="SSF47769">
    <property type="entry name" value="SAM/Pointed domain"/>
    <property type="match status" value="3"/>
</dbReference>
<dbReference type="InterPro" id="IPR057892">
    <property type="entry name" value="LIP-1_CC2"/>
</dbReference>
<feature type="domain" description="SAM" evidence="6">
    <location>
        <begin position="1174"/>
        <end position="1243"/>
    </location>
</feature>
<dbReference type="Pfam" id="PF00536">
    <property type="entry name" value="SAM_1"/>
    <property type="match status" value="2"/>
</dbReference>
<dbReference type="CDD" id="cd09568">
    <property type="entry name" value="SAM_liprin-alpha1_2_3_4_repeat3"/>
    <property type="match status" value="1"/>
</dbReference>
<evidence type="ECO:0000256" key="4">
    <source>
        <dbReference type="SAM" id="Coils"/>
    </source>
</evidence>
<organism evidence="7 8">
    <name type="scientific">Tetragonisca angustula</name>
    <dbReference type="NCBI Taxonomy" id="166442"/>
    <lineage>
        <taxon>Eukaryota</taxon>
        <taxon>Metazoa</taxon>
        <taxon>Ecdysozoa</taxon>
        <taxon>Arthropoda</taxon>
        <taxon>Hexapoda</taxon>
        <taxon>Insecta</taxon>
        <taxon>Pterygota</taxon>
        <taxon>Neoptera</taxon>
        <taxon>Endopterygota</taxon>
        <taxon>Hymenoptera</taxon>
        <taxon>Apocrita</taxon>
        <taxon>Aculeata</taxon>
        <taxon>Apoidea</taxon>
        <taxon>Anthophila</taxon>
        <taxon>Apidae</taxon>
        <taxon>Tetragonisca</taxon>
    </lineage>
</organism>
<dbReference type="PANTHER" id="PTHR12587:SF20">
    <property type="entry name" value="LIPRIN-ALPHA, ISOFORM E"/>
    <property type="match status" value="1"/>
</dbReference>
<feature type="compositionally biased region" description="Basic and acidic residues" evidence="5">
    <location>
        <begin position="209"/>
        <end position="219"/>
    </location>
</feature>
<gene>
    <name evidence="7" type="ORF">QLX08_005689</name>
</gene>
<dbReference type="InterPro" id="IPR037622">
    <property type="entry name" value="LIP-1_SAM_3"/>
</dbReference>
<dbReference type="Pfam" id="PF07647">
    <property type="entry name" value="SAM_2"/>
    <property type="match status" value="1"/>
</dbReference>
<feature type="region of interest" description="Disordered" evidence="5">
    <location>
        <begin position="722"/>
        <end position="749"/>
    </location>
</feature>
<dbReference type="InterPro" id="IPR013761">
    <property type="entry name" value="SAM/pointed_sf"/>
</dbReference>
<feature type="coiled-coil region" evidence="4">
    <location>
        <begin position="445"/>
        <end position="479"/>
    </location>
</feature>
<dbReference type="GO" id="GO:0050808">
    <property type="term" value="P:synapse organization"/>
    <property type="evidence" value="ECO:0007669"/>
    <property type="project" value="TreeGrafter"/>
</dbReference>
<evidence type="ECO:0000256" key="2">
    <source>
        <dbReference type="ARBA" id="ARBA00022737"/>
    </source>
</evidence>
<feature type="coiled-coil region" evidence="4">
    <location>
        <begin position="170"/>
        <end position="204"/>
    </location>
</feature>
<feature type="domain" description="SAM" evidence="6">
    <location>
        <begin position="1094"/>
        <end position="1150"/>
    </location>
</feature>
<feature type="coiled-coil region" evidence="4">
    <location>
        <begin position="42"/>
        <end position="126"/>
    </location>
</feature>
<feature type="compositionally biased region" description="Polar residues" evidence="5">
    <location>
        <begin position="843"/>
        <end position="861"/>
    </location>
</feature>